<protein>
    <recommendedName>
        <fullName evidence="7">LIM zinc-binding domain-containing protein</fullName>
    </recommendedName>
</protein>
<name>A0A0J0XZ24_9TREE</name>
<feature type="compositionally biased region" description="Basic and acidic residues" evidence="6">
    <location>
        <begin position="242"/>
        <end position="271"/>
    </location>
</feature>
<dbReference type="STRING" id="879819.A0A0J0XZ24"/>
<organism evidence="8 9">
    <name type="scientific">Cutaneotrichosporon oleaginosum</name>
    <dbReference type="NCBI Taxonomy" id="879819"/>
    <lineage>
        <taxon>Eukaryota</taxon>
        <taxon>Fungi</taxon>
        <taxon>Dikarya</taxon>
        <taxon>Basidiomycota</taxon>
        <taxon>Agaricomycotina</taxon>
        <taxon>Tremellomycetes</taxon>
        <taxon>Trichosporonales</taxon>
        <taxon>Trichosporonaceae</taxon>
        <taxon>Cutaneotrichosporon</taxon>
    </lineage>
</organism>
<gene>
    <name evidence="8" type="ORF">CC85DRAFT_59465</name>
</gene>
<dbReference type="SUPFAM" id="SSF57716">
    <property type="entry name" value="Glucocorticoid receptor-like (DNA-binding domain)"/>
    <property type="match status" value="2"/>
</dbReference>
<evidence type="ECO:0000259" key="7">
    <source>
        <dbReference type="PROSITE" id="PS50023"/>
    </source>
</evidence>
<evidence type="ECO:0000256" key="6">
    <source>
        <dbReference type="SAM" id="MobiDB-lite"/>
    </source>
</evidence>
<dbReference type="CDD" id="cd08368">
    <property type="entry name" value="LIM"/>
    <property type="match status" value="1"/>
</dbReference>
<dbReference type="AlphaFoldDB" id="A0A0J0XZ24"/>
<dbReference type="PROSITE" id="PS00478">
    <property type="entry name" value="LIM_DOMAIN_1"/>
    <property type="match status" value="1"/>
</dbReference>
<dbReference type="PANTHER" id="PTHR24205">
    <property type="entry name" value="FOUR AND A HALF LIM DOMAINS PROTEIN"/>
    <property type="match status" value="1"/>
</dbReference>
<dbReference type="GO" id="GO:0030695">
    <property type="term" value="F:GTPase regulator activity"/>
    <property type="evidence" value="ECO:0007669"/>
    <property type="project" value="UniProtKB-ARBA"/>
</dbReference>
<dbReference type="SMART" id="SM00132">
    <property type="entry name" value="LIM"/>
    <property type="match status" value="2"/>
</dbReference>
<feature type="compositionally biased region" description="Low complexity" evidence="6">
    <location>
        <begin position="272"/>
        <end position="281"/>
    </location>
</feature>
<dbReference type="RefSeq" id="XP_018282783.1">
    <property type="nucleotide sequence ID" value="XM_018427289.1"/>
</dbReference>
<sequence>MSLLAHRPPAAMDRASVVLPTVKCSSCASEIPLNSLGEHVCPPAPSKSKFNKPPISSGLAPSAQRSKAPSPLRGDFGPLAPPSRLGNYTEPRTPISSDLGRYPDLHSPIVPSMPDTTSGGNAGMAGVGRRAFAAAAWGVRAGVALAAGGGRGFEADQDPPRPHGDSPPMPVPKPFQAAPSVSRSAGPLMTATGPDARPHREPSQKEPVIMPSAPLSARARHERTRSREGAVSRADSNGRAGSRADDYFRADSRSASRNDARAGSRADDYRSASRAGPSRSASRAEEEGRSVSRAHLERSGTSQSSKSHDNHRPFFDKYDAFLVSKSDQTHGSRYSPRADSDNLSVTSAGEPSALPWAQNDADDDDPFQRIEYNHRRYPTNGSFESTASSHYGPSPDGQSSQDEMVMTPSQSWEGLSSVDAPAKGYFDSPKAAKDSSMPNLLTEIGEEDEDDDGERLVFGKPNPIRANMLPRSSSASTVTPANATRSPSLPVRELEPPRIPQSFAPQRSRTEPPLSTSPPTSRPKRVCQKCGDAVGGQRRYVERDGIVLCEADWKKMYLPACRRCKLPIERSAVFSSDGQLKGKWHRACFTCTRCDSPFEGDDFYVHKGRPWCQYHYAEEAGTLCAAASCRKPIEGACILAPSPAGDQRFHPGHLRCDHRGGVSGAQSCRENMAEYYDVAGQRFCERHVSEAVRRVANGAAPHRAEKRRTKLIDMATGLAAIQSSTTR</sequence>
<feature type="compositionally biased region" description="Polar residues" evidence="6">
    <location>
        <begin position="470"/>
        <end position="487"/>
    </location>
</feature>
<feature type="compositionally biased region" description="Polar residues" evidence="6">
    <location>
        <begin position="379"/>
        <end position="414"/>
    </location>
</feature>
<dbReference type="EMBL" id="KQ087178">
    <property type="protein sequence ID" value="KLT46292.1"/>
    <property type="molecule type" value="Genomic_DNA"/>
</dbReference>
<dbReference type="GO" id="GO:0046872">
    <property type="term" value="F:metal ion binding"/>
    <property type="evidence" value="ECO:0007669"/>
    <property type="project" value="UniProtKB-KW"/>
</dbReference>
<keyword evidence="4 5" id="KW-0440">LIM domain</keyword>
<feature type="region of interest" description="Disordered" evidence="6">
    <location>
        <begin position="327"/>
        <end position="437"/>
    </location>
</feature>
<dbReference type="OrthoDB" id="1112565at2759"/>
<feature type="domain" description="LIM zinc-binding" evidence="7">
    <location>
        <begin position="559"/>
        <end position="622"/>
    </location>
</feature>
<evidence type="ECO:0000256" key="1">
    <source>
        <dbReference type="ARBA" id="ARBA00022723"/>
    </source>
</evidence>
<evidence type="ECO:0000256" key="2">
    <source>
        <dbReference type="ARBA" id="ARBA00022737"/>
    </source>
</evidence>
<dbReference type="GO" id="GO:0003712">
    <property type="term" value="F:transcription coregulator activity"/>
    <property type="evidence" value="ECO:0007669"/>
    <property type="project" value="TreeGrafter"/>
</dbReference>
<dbReference type="Gene3D" id="2.10.110.10">
    <property type="entry name" value="Cysteine Rich Protein"/>
    <property type="match status" value="2"/>
</dbReference>
<dbReference type="Pfam" id="PF00412">
    <property type="entry name" value="LIM"/>
    <property type="match status" value="1"/>
</dbReference>
<dbReference type="PANTHER" id="PTHR24205:SF16">
    <property type="entry name" value="GH01042P-RELATED"/>
    <property type="match status" value="1"/>
</dbReference>
<keyword evidence="9" id="KW-1185">Reference proteome</keyword>
<evidence type="ECO:0000313" key="8">
    <source>
        <dbReference type="EMBL" id="KLT46292.1"/>
    </source>
</evidence>
<reference evidence="8 9" key="1">
    <citation type="submission" date="2015-03" db="EMBL/GenBank/DDBJ databases">
        <title>Genomics and transcriptomics of the oil-accumulating basidiomycete yeast T. oleaginosus allow insights into substrate utilization and the diverse evolutionary trajectories of mating systems in fungi.</title>
        <authorList>
            <consortium name="DOE Joint Genome Institute"/>
            <person name="Kourist R."/>
            <person name="Kracht O."/>
            <person name="Bracharz F."/>
            <person name="Lipzen A."/>
            <person name="Nolan M."/>
            <person name="Ohm R."/>
            <person name="Grigoriev I."/>
            <person name="Sun S."/>
            <person name="Heitman J."/>
            <person name="Bruck T."/>
            <person name="Nowrousian M."/>
        </authorList>
    </citation>
    <scope>NUCLEOTIDE SEQUENCE [LARGE SCALE GENOMIC DNA]</scope>
    <source>
        <strain evidence="8 9">IBC0246</strain>
    </source>
</reference>
<evidence type="ECO:0000313" key="9">
    <source>
        <dbReference type="Proteomes" id="UP000053611"/>
    </source>
</evidence>
<accession>A0A0J0XZ24</accession>
<keyword evidence="3 5" id="KW-0862">Zinc</keyword>
<dbReference type="Proteomes" id="UP000053611">
    <property type="component" value="Unassembled WGS sequence"/>
</dbReference>
<dbReference type="PROSITE" id="PS50023">
    <property type="entry name" value="LIM_DOMAIN_2"/>
    <property type="match status" value="1"/>
</dbReference>
<dbReference type="CDD" id="cd09397">
    <property type="entry name" value="LIM1_UF1"/>
    <property type="match status" value="1"/>
</dbReference>
<dbReference type="GeneID" id="28987892"/>
<dbReference type="InterPro" id="IPR001781">
    <property type="entry name" value="Znf_LIM"/>
</dbReference>
<keyword evidence="1 5" id="KW-0479">Metal-binding</keyword>
<evidence type="ECO:0000256" key="3">
    <source>
        <dbReference type="ARBA" id="ARBA00022833"/>
    </source>
</evidence>
<evidence type="ECO:0000256" key="5">
    <source>
        <dbReference type="PROSITE-ProRule" id="PRU00125"/>
    </source>
</evidence>
<feature type="region of interest" description="Disordered" evidence="6">
    <location>
        <begin position="150"/>
        <end position="313"/>
    </location>
</feature>
<dbReference type="GO" id="GO:0005634">
    <property type="term" value="C:nucleus"/>
    <property type="evidence" value="ECO:0007669"/>
    <property type="project" value="TreeGrafter"/>
</dbReference>
<feature type="region of interest" description="Disordered" evidence="6">
    <location>
        <begin position="45"/>
        <end position="122"/>
    </location>
</feature>
<feature type="region of interest" description="Disordered" evidence="6">
    <location>
        <begin position="461"/>
        <end position="528"/>
    </location>
</feature>
<proteinExistence type="predicted"/>
<keyword evidence="2" id="KW-0677">Repeat</keyword>
<feature type="compositionally biased region" description="Basic and acidic residues" evidence="6">
    <location>
        <begin position="282"/>
        <end position="298"/>
    </location>
</feature>
<evidence type="ECO:0000256" key="4">
    <source>
        <dbReference type="ARBA" id="ARBA00023038"/>
    </source>
</evidence>